<dbReference type="InterPro" id="IPR038157">
    <property type="entry name" value="FeoA_core_dom"/>
</dbReference>
<protein>
    <submittedName>
        <fullName evidence="1">FeoA-like protein</fullName>
    </submittedName>
</protein>
<sequence>MGDPLRMRELGLGAGALVEVAHRAGFGGRVVTVGPTRIALDHVTCTRLDVVLVASPTHAAGASTGAGAGPVAP</sequence>
<gene>
    <name evidence="1" type="ORF">ATL42_1257</name>
</gene>
<dbReference type="Gene3D" id="2.30.30.90">
    <property type="match status" value="1"/>
</dbReference>
<dbReference type="EMBL" id="PDJG01000001">
    <property type="protein sequence ID" value="PFG33384.1"/>
    <property type="molecule type" value="Genomic_DNA"/>
</dbReference>
<keyword evidence="2" id="KW-1185">Reference proteome</keyword>
<name>A0A2A9E3H4_9MICO</name>
<comment type="caution">
    <text evidence="1">The sequence shown here is derived from an EMBL/GenBank/DDBJ whole genome shotgun (WGS) entry which is preliminary data.</text>
</comment>
<reference evidence="1 2" key="1">
    <citation type="submission" date="2017-10" db="EMBL/GenBank/DDBJ databases">
        <title>Sequencing the genomes of 1000 actinobacteria strains.</title>
        <authorList>
            <person name="Klenk H.-P."/>
        </authorList>
    </citation>
    <scope>NUCLEOTIDE SEQUENCE [LARGE SCALE GENOMIC DNA]</scope>
    <source>
        <strain evidence="1 2">DSM 18966</strain>
    </source>
</reference>
<organism evidence="1 2">
    <name type="scientific">Sanguibacter antarcticus</name>
    <dbReference type="NCBI Taxonomy" id="372484"/>
    <lineage>
        <taxon>Bacteria</taxon>
        <taxon>Bacillati</taxon>
        <taxon>Actinomycetota</taxon>
        <taxon>Actinomycetes</taxon>
        <taxon>Micrococcales</taxon>
        <taxon>Sanguibacteraceae</taxon>
        <taxon>Sanguibacter</taxon>
    </lineage>
</organism>
<dbReference type="Proteomes" id="UP000225548">
    <property type="component" value="Unassembled WGS sequence"/>
</dbReference>
<evidence type="ECO:0000313" key="2">
    <source>
        <dbReference type="Proteomes" id="UP000225548"/>
    </source>
</evidence>
<accession>A0A2A9E3H4</accession>
<dbReference type="AlphaFoldDB" id="A0A2A9E3H4"/>
<proteinExistence type="predicted"/>
<evidence type="ECO:0000313" key="1">
    <source>
        <dbReference type="EMBL" id="PFG33384.1"/>
    </source>
</evidence>